<dbReference type="EMBL" id="JALNTZ010000002">
    <property type="protein sequence ID" value="KAJ3662281.1"/>
    <property type="molecule type" value="Genomic_DNA"/>
</dbReference>
<evidence type="ECO:0000313" key="2">
    <source>
        <dbReference type="EMBL" id="KAJ3662281.1"/>
    </source>
</evidence>
<dbReference type="InterPro" id="IPR013762">
    <property type="entry name" value="Integrase-like_cat_sf"/>
</dbReference>
<evidence type="ECO:0000256" key="1">
    <source>
        <dbReference type="ARBA" id="ARBA00023172"/>
    </source>
</evidence>
<comment type="caution">
    <text evidence="2">The sequence shown here is derived from an EMBL/GenBank/DDBJ whole genome shotgun (WGS) entry which is preliminary data.</text>
</comment>
<dbReference type="AlphaFoldDB" id="A0AA38IV54"/>
<name>A0AA38IV54_9CUCU</name>
<evidence type="ECO:0000313" key="3">
    <source>
        <dbReference type="Proteomes" id="UP001168821"/>
    </source>
</evidence>
<dbReference type="Proteomes" id="UP001168821">
    <property type="component" value="Unassembled WGS sequence"/>
</dbReference>
<dbReference type="GO" id="GO:0006310">
    <property type="term" value="P:DNA recombination"/>
    <property type="evidence" value="ECO:0007669"/>
    <property type="project" value="UniProtKB-KW"/>
</dbReference>
<dbReference type="SUPFAM" id="SSF56349">
    <property type="entry name" value="DNA breaking-rejoining enzymes"/>
    <property type="match status" value="1"/>
</dbReference>
<keyword evidence="3" id="KW-1185">Reference proteome</keyword>
<reference evidence="2" key="1">
    <citation type="journal article" date="2023" name="G3 (Bethesda)">
        <title>Whole genome assemblies of Zophobas morio and Tenebrio molitor.</title>
        <authorList>
            <person name="Kaur S."/>
            <person name="Stinson S.A."/>
            <person name="diCenzo G.C."/>
        </authorList>
    </citation>
    <scope>NUCLEOTIDE SEQUENCE</scope>
    <source>
        <strain evidence="2">QUZm001</strain>
    </source>
</reference>
<accession>A0AA38IV54</accession>
<protein>
    <submittedName>
        <fullName evidence="2">Uncharacterized protein</fullName>
    </submittedName>
</protein>
<dbReference type="Gene3D" id="1.10.443.10">
    <property type="entry name" value="Intergrase catalytic core"/>
    <property type="match status" value="1"/>
</dbReference>
<dbReference type="GO" id="GO:0015074">
    <property type="term" value="P:DNA integration"/>
    <property type="evidence" value="ECO:0007669"/>
    <property type="project" value="InterPro"/>
</dbReference>
<dbReference type="InterPro" id="IPR011010">
    <property type="entry name" value="DNA_brk_join_enz"/>
</dbReference>
<dbReference type="GO" id="GO:0003677">
    <property type="term" value="F:DNA binding"/>
    <property type="evidence" value="ECO:0007669"/>
    <property type="project" value="InterPro"/>
</dbReference>
<gene>
    <name evidence="2" type="ORF">Zmor_006636</name>
</gene>
<sequence length="190" mass="21519">MNIRHNVNIGNFSQLVSFLKRKNNGYKAKKSRVFSKEEFYKFLQEAEDSKYLMMKVALIFGIAGALRKHDLLQIEISDAEKDWTYVRDTTWPNLRKRALEKKDKIKKTGTGGGKESRLTEVDNKVLDILGKDSASVCGIGINDPIENEEEETNENLETENAIPSCSKHNAENCAEIETTQNIAALHKKVS</sequence>
<keyword evidence="1" id="KW-0233">DNA recombination</keyword>
<proteinExistence type="predicted"/>
<organism evidence="2 3">
    <name type="scientific">Zophobas morio</name>
    <dbReference type="NCBI Taxonomy" id="2755281"/>
    <lineage>
        <taxon>Eukaryota</taxon>
        <taxon>Metazoa</taxon>
        <taxon>Ecdysozoa</taxon>
        <taxon>Arthropoda</taxon>
        <taxon>Hexapoda</taxon>
        <taxon>Insecta</taxon>
        <taxon>Pterygota</taxon>
        <taxon>Neoptera</taxon>
        <taxon>Endopterygota</taxon>
        <taxon>Coleoptera</taxon>
        <taxon>Polyphaga</taxon>
        <taxon>Cucujiformia</taxon>
        <taxon>Tenebrionidae</taxon>
        <taxon>Zophobas</taxon>
    </lineage>
</organism>